<organism evidence="3 4">
    <name type="scientific">Dethiosulfovibrio salsuginis</name>
    <dbReference type="NCBI Taxonomy" id="561720"/>
    <lineage>
        <taxon>Bacteria</taxon>
        <taxon>Thermotogati</taxon>
        <taxon>Synergistota</taxon>
        <taxon>Synergistia</taxon>
        <taxon>Synergistales</taxon>
        <taxon>Dethiosulfovibrionaceae</taxon>
        <taxon>Dethiosulfovibrio</taxon>
    </lineage>
</organism>
<dbReference type="STRING" id="561720.SAMN06275492_1506"/>
<dbReference type="InterPro" id="IPR005064">
    <property type="entry name" value="BUG"/>
</dbReference>
<dbReference type="CDD" id="cd07012">
    <property type="entry name" value="PBP2_Bug_TTT"/>
    <property type="match status" value="1"/>
</dbReference>
<dbReference type="Gene3D" id="3.40.190.150">
    <property type="entry name" value="Bordetella uptake gene, domain 1"/>
    <property type="match status" value="1"/>
</dbReference>
<proteinExistence type="inferred from homology"/>
<dbReference type="Pfam" id="PF03401">
    <property type="entry name" value="TctC"/>
    <property type="match status" value="1"/>
</dbReference>
<dbReference type="Proteomes" id="UP000193355">
    <property type="component" value="Unassembled WGS sequence"/>
</dbReference>
<accession>A0A1X7L7F2</accession>
<dbReference type="AlphaFoldDB" id="A0A1X7L7F2"/>
<dbReference type="OrthoDB" id="5632at2"/>
<dbReference type="PANTHER" id="PTHR42928">
    <property type="entry name" value="TRICARBOXYLATE-BINDING PROTEIN"/>
    <property type="match status" value="1"/>
</dbReference>
<reference evidence="4" key="1">
    <citation type="submission" date="2017-04" db="EMBL/GenBank/DDBJ databases">
        <authorList>
            <person name="Varghese N."/>
            <person name="Submissions S."/>
        </authorList>
    </citation>
    <scope>NUCLEOTIDE SEQUENCE [LARGE SCALE GENOMIC DNA]</scope>
    <source>
        <strain evidence="4">USBA 82</strain>
    </source>
</reference>
<gene>
    <name evidence="3" type="ORF">SAMN06275492_1506</name>
</gene>
<dbReference type="InterPro" id="IPR042100">
    <property type="entry name" value="Bug_dom1"/>
</dbReference>
<feature type="signal peptide" evidence="2">
    <location>
        <begin position="1"/>
        <end position="22"/>
    </location>
</feature>
<dbReference type="SUPFAM" id="SSF53850">
    <property type="entry name" value="Periplasmic binding protein-like II"/>
    <property type="match status" value="1"/>
</dbReference>
<comment type="similarity">
    <text evidence="1">Belongs to the UPF0065 (bug) family.</text>
</comment>
<name>A0A1X7L7F2_9BACT</name>
<feature type="chain" id="PRO_5010859885" evidence="2">
    <location>
        <begin position="23"/>
        <end position="314"/>
    </location>
</feature>
<sequence>MRKLGLLCVLMGVLGFTGGAFAAYPEKPVTIIVPSNAGGGTDTMARLVAKFAEEHLGQPIVIVNKPGAGGQIGFEYIARAKADGYTIGCIYTPHVAAHVSAGRAKYTMDSFAPIANVVTDPGIIVVPSSSPFNTLEELVAHAKENPGKMTGSTSGPGGDDDFALRQLEKSAGIAINAVPSKGSAEQKAAIMGAHLDMAFMNVSQVDAQLESGELKALGVMTKNRWNTLPNVPTCVEQGYEVLSDSSRGFAVPAGVPDDVMAKIIEVFDSALKDPEFIEASKGQLLLDVFQGDVYGDYLRTLQKNTDAAFAVAPW</sequence>
<protein>
    <submittedName>
        <fullName evidence="3">Tripartite-type tricarboxylate transporter, receptor component TctC</fullName>
    </submittedName>
</protein>
<dbReference type="EMBL" id="FXBB01000050">
    <property type="protein sequence ID" value="SMG49781.1"/>
    <property type="molecule type" value="Genomic_DNA"/>
</dbReference>
<dbReference type="PANTHER" id="PTHR42928:SF5">
    <property type="entry name" value="BLR1237 PROTEIN"/>
    <property type="match status" value="1"/>
</dbReference>
<dbReference type="RefSeq" id="WP_085545639.1">
    <property type="nucleotide sequence ID" value="NZ_FXBB01000050.1"/>
</dbReference>
<keyword evidence="4" id="KW-1185">Reference proteome</keyword>
<dbReference type="PIRSF" id="PIRSF017082">
    <property type="entry name" value="YflP"/>
    <property type="match status" value="1"/>
</dbReference>
<keyword evidence="2" id="KW-0732">Signal</keyword>
<keyword evidence="3" id="KW-0675">Receptor</keyword>
<evidence type="ECO:0000256" key="1">
    <source>
        <dbReference type="ARBA" id="ARBA00006987"/>
    </source>
</evidence>
<evidence type="ECO:0000256" key="2">
    <source>
        <dbReference type="SAM" id="SignalP"/>
    </source>
</evidence>
<evidence type="ECO:0000313" key="4">
    <source>
        <dbReference type="Proteomes" id="UP000193355"/>
    </source>
</evidence>
<dbReference type="Gene3D" id="3.40.190.10">
    <property type="entry name" value="Periplasmic binding protein-like II"/>
    <property type="match status" value="1"/>
</dbReference>
<evidence type="ECO:0000313" key="3">
    <source>
        <dbReference type="EMBL" id="SMG49781.1"/>
    </source>
</evidence>